<organism evidence="2 3">
    <name type="scientific">Clathrospora elynae</name>
    <dbReference type="NCBI Taxonomy" id="706981"/>
    <lineage>
        <taxon>Eukaryota</taxon>
        <taxon>Fungi</taxon>
        <taxon>Dikarya</taxon>
        <taxon>Ascomycota</taxon>
        <taxon>Pezizomycotina</taxon>
        <taxon>Dothideomycetes</taxon>
        <taxon>Pleosporomycetidae</taxon>
        <taxon>Pleosporales</taxon>
        <taxon>Diademaceae</taxon>
        <taxon>Clathrospora</taxon>
    </lineage>
</organism>
<dbReference type="OrthoDB" id="3665896at2759"/>
<evidence type="ECO:0000313" key="2">
    <source>
        <dbReference type="EMBL" id="KAF1937001.1"/>
    </source>
</evidence>
<dbReference type="EMBL" id="ML976158">
    <property type="protein sequence ID" value="KAF1937001.1"/>
    <property type="molecule type" value="Genomic_DNA"/>
</dbReference>
<evidence type="ECO:0000313" key="3">
    <source>
        <dbReference type="Proteomes" id="UP000800038"/>
    </source>
</evidence>
<name>A0A6A5S8J3_9PLEO</name>
<feature type="region of interest" description="Disordered" evidence="1">
    <location>
        <begin position="36"/>
        <end position="71"/>
    </location>
</feature>
<keyword evidence="3" id="KW-1185">Reference proteome</keyword>
<dbReference type="Proteomes" id="UP000800038">
    <property type="component" value="Unassembled WGS sequence"/>
</dbReference>
<sequence>MQRTLNYITAELNMRTAEDAALKGKEGDGLIKKMDSGQRMRKMEDQDSRWEKEFGGNPRWGEGRREWNYGK</sequence>
<feature type="compositionally biased region" description="Basic and acidic residues" evidence="1">
    <location>
        <begin position="61"/>
        <end position="71"/>
    </location>
</feature>
<gene>
    <name evidence="2" type="ORF">EJ02DRAFT_459067</name>
</gene>
<protein>
    <submittedName>
        <fullName evidence="2">Uncharacterized protein</fullName>
    </submittedName>
</protein>
<proteinExistence type="predicted"/>
<reference evidence="2" key="1">
    <citation type="journal article" date="2020" name="Stud. Mycol.">
        <title>101 Dothideomycetes genomes: a test case for predicting lifestyles and emergence of pathogens.</title>
        <authorList>
            <person name="Haridas S."/>
            <person name="Albert R."/>
            <person name="Binder M."/>
            <person name="Bloem J."/>
            <person name="Labutti K."/>
            <person name="Salamov A."/>
            <person name="Andreopoulos B."/>
            <person name="Baker S."/>
            <person name="Barry K."/>
            <person name="Bills G."/>
            <person name="Bluhm B."/>
            <person name="Cannon C."/>
            <person name="Castanera R."/>
            <person name="Culley D."/>
            <person name="Daum C."/>
            <person name="Ezra D."/>
            <person name="Gonzalez J."/>
            <person name="Henrissat B."/>
            <person name="Kuo A."/>
            <person name="Liang C."/>
            <person name="Lipzen A."/>
            <person name="Lutzoni F."/>
            <person name="Magnuson J."/>
            <person name="Mondo S."/>
            <person name="Nolan M."/>
            <person name="Ohm R."/>
            <person name="Pangilinan J."/>
            <person name="Park H.-J."/>
            <person name="Ramirez L."/>
            <person name="Alfaro M."/>
            <person name="Sun H."/>
            <person name="Tritt A."/>
            <person name="Yoshinaga Y."/>
            <person name="Zwiers L.-H."/>
            <person name="Turgeon B."/>
            <person name="Goodwin S."/>
            <person name="Spatafora J."/>
            <person name="Crous P."/>
            <person name="Grigoriev I."/>
        </authorList>
    </citation>
    <scope>NUCLEOTIDE SEQUENCE</scope>
    <source>
        <strain evidence="2">CBS 161.51</strain>
    </source>
</reference>
<feature type="compositionally biased region" description="Basic and acidic residues" evidence="1">
    <location>
        <begin position="36"/>
        <end position="54"/>
    </location>
</feature>
<accession>A0A6A5S8J3</accession>
<dbReference type="AlphaFoldDB" id="A0A6A5S8J3"/>
<evidence type="ECO:0000256" key="1">
    <source>
        <dbReference type="SAM" id="MobiDB-lite"/>
    </source>
</evidence>